<gene>
    <name evidence="1" type="ORF">ATN88_05940</name>
</gene>
<organism evidence="1 2">
    <name type="scientific">Enterovibrio coralii</name>
    <dbReference type="NCBI Taxonomy" id="294935"/>
    <lineage>
        <taxon>Bacteria</taxon>
        <taxon>Pseudomonadati</taxon>
        <taxon>Pseudomonadota</taxon>
        <taxon>Gammaproteobacteria</taxon>
        <taxon>Vibrionales</taxon>
        <taxon>Vibrionaceae</taxon>
        <taxon>Enterovibrio</taxon>
    </lineage>
</organism>
<sequence length="165" mass="18354">MQRMLMAVALIIVLSIIGLVFERSSRDTEAVVKKNIHSLSSIALDMVKAQTALEATDGIILTPAQVTRLEETMVNALSVKASGFDASRLGMKIEIVTARSRLQPSRELHRFGKWYCEPDMQLMLKVSELQRIQLLEEGIYPLFQVTMCYVNSDGSMTKSSASSLD</sequence>
<evidence type="ECO:0000313" key="2">
    <source>
        <dbReference type="Proteomes" id="UP000070529"/>
    </source>
</evidence>
<keyword evidence="2" id="KW-1185">Reference proteome</keyword>
<reference evidence="1 2" key="1">
    <citation type="submission" date="2015-11" db="EMBL/GenBank/DDBJ databases">
        <title>Genomic Taxonomy of the Vibrionaceae.</title>
        <authorList>
            <person name="Gomez-Gil B."/>
            <person name="Enciso-Ibarra J."/>
        </authorList>
    </citation>
    <scope>NUCLEOTIDE SEQUENCE [LARGE SCALE GENOMIC DNA]</scope>
    <source>
        <strain evidence="1 2">CAIM 912</strain>
    </source>
</reference>
<evidence type="ECO:0000313" key="1">
    <source>
        <dbReference type="EMBL" id="KXF83229.1"/>
    </source>
</evidence>
<comment type="caution">
    <text evidence="1">The sequence shown here is derived from an EMBL/GenBank/DDBJ whole genome shotgun (WGS) entry which is preliminary data.</text>
</comment>
<name>A0A135ICR3_9GAMM</name>
<dbReference type="RefSeq" id="WP_067411184.1">
    <property type="nucleotide sequence ID" value="NZ_LNTY01000006.1"/>
</dbReference>
<protein>
    <submittedName>
        <fullName evidence="1">Uncharacterized protein</fullName>
    </submittedName>
</protein>
<dbReference type="EMBL" id="LNTY01000006">
    <property type="protein sequence ID" value="KXF83229.1"/>
    <property type="molecule type" value="Genomic_DNA"/>
</dbReference>
<dbReference type="OrthoDB" id="5918301at2"/>
<dbReference type="Proteomes" id="UP000070529">
    <property type="component" value="Unassembled WGS sequence"/>
</dbReference>
<accession>A0A135ICR3</accession>
<dbReference type="AlphaFoldDB" id="A0A135ICR3"/>
<proteinExistence type="predicted"/>